<dbReference type="InterPro" id="IPR019307">
    <property type="entry name" value="RNA-bd_AU-1/RNase_E/G"/>
</dbReference>
<accession>A0A5B8FYG8</accession>
<dbReference type="EMBL" id="CP040818">
    <property type="protein sequence ID" value="QDL91689.1"/>
    <property type="molecule type" value="Genomic_DNA"/>
</dbReference>
<dbReference type="GO" id="GO:0046872">
    <property type="term" value="F:metal ion binding"/>
    <property type="evidence" value="ECO:0007669"/>
    <property type="project" value="UniProtKB-KW"/>
</dbReference>
<comment type="cofactor">
    <cofactor evidence="1">
        <name>Mg(2+)</name>
        <dbReference type="ChEBI" id="CHEBI:18420"/>
    </cofactor>
</comment>
<dbReference type="SUPFAM" id="SSF50249">
    <property type="entry name" value="Nucleic acid-binding proteins"/>
    <property type="match status" value="1"/>
</dbReference>
<sequence length="350" mass="37381">MKGRVIVTDEIDGRGHAALLVDGRLEDLLVDPAEDDTAPRPGAIYWGRVTRKSQNAGGVFVDLGGAEGLVRESPGLRPGDTVLAQVTSHAEAGKAVPMSARVLYKGRYAILSPTAPGVNVARRIRDPQERNRLAAVAAEALGEDETGAIIRSASEGVAAEAIAEDIAALSELRAAAEAAVDGAPCLAVDAPGAIVEAWRDWSDPDPDAVWQDEDSREGHFEHFGIWEAIDALRRPRVDLPGGGHMYVEATRALVAVDVNTGKDFSPAACLKANLAAIRELPRQLRLRGFGGQVTVDLAPLAKKERVQLETALRAALKADAIETSFAGWTPLGNLELQRKRERRPITELLA</sequence>
<dbReference type="Proteomes" id="UP000305888">
    <property type="component" value="Chromosome"/>
</dbReference>
<keyword evidence="4" id="KW-0540">Nuclease</keyword>
<dbReference type="GO" id="GO:0004519">
    <property type="term" value="F:endonuclease activity"/>
    <property type="evidence" value="ECO:0007669"/>
    <property type="project" value="UniProtKB-KW"/>
</dbReference>
<keyword evidence="10" id="KW-0472">Membrane</keyword>
<dbReference type="GO" id="GO:0003723">
    <property type="term" value="F:RNA binding"/>
    <property type="evidence" value="ECO:0007669"/>
    <property type="project" value="UniProtKB-KW"/>
</dbReference>
<organism evidence="12 13">
    <name type="scientific">Paroceanicella profunda</name>
    <dbReference type="NCBI Taxonomy" id="2579971"/>
    <lineage>
        <taxon>Bacteria</taxon>
        <taxon>Pseudomonadati</taxon>
        <taxon>Pseudomonadota</taxon>
        <taxon>Alphaproteobacteria</taxon>
        <taxon>Rhodobacterales</taxon>
        <taxon>Paracoccaceae</taxon>
        <taxon>Paroceanicella</taxon>
    </lineage>
</organism>
<proteinExistence type="predicted"/>
<dbReference type="KEGG" id="ppru:FDP22_07755"/>
<dbReference type="InterPro" id="IPR012340">
    <property type="entry name" value="NA-bd_OB-fold"/>
</dbReference>
<evidence type="ECO:0000313" key="13">
    <source>
        <dbReference type="Proteomes" id="UP000305888"/>
    </source>
</evidence>
<name>A0A5B8FYG8_9RHOB</name>
<keyword evidence="3" id="KW-0997">Cell inner membrane</keyword>
<feature type="domain" description="S1 motif" evidence="11">
    <location>
        <begin position="40"/>
        <end position="101"/>
    </location>
</feature>
<keyword evidence="5" id="KW-0479">Metal-binding</keyword>
<dbReference type="Pfam" id="PF10150">
    <property type="entry name" value="RNase_E_G"/>
    <property type="match status" value="2"/>
</dbReference>
<evidence type="ECO:0000256" key="3">
    <source>
        <dbReference type="ARBA" id="ARBA00022519"/>
    </source>
</evidence>
<dbReference type="GO" id="GO:0005737">
    <property type="term" value="C:cytoplasm"/>
    <property type="evidence" value="ECO:0007669"/>
    <property type="project" value="TreeGrafter"/>
</dbReference>
<dbReference type="PANTHER" id="PTHR30001">
    <property type="entry name" value="RIBONUCLEASE"/>
    <property type="match status" value="1"/>
</dbReference>
<evidence type="ECO:0000256" key="2">
    <source>
        <dbReference type="ARBA" id="ARBA00022475"/>
    </source>
</evidence>
<dbReference type="GO" id="GO:0016787">
    <property type="term" value="F:hydrolase activity"/>
    <property type="evidence" value="ECO:0007669"/>
    <property type="project" value="UniProtKB-KW"/>
</dbReference>
<evidence type="ECO:0000313" key="12">
    <source>
        <dbReference type="EMBL" id="QDL91689.1"/>
    </source>
</evidence>
<evidence type="ECO:0000256" key="10">
    <source>
        <dbReference type="ARBA" id="ARBA00023136"/>
    </source>
</evidence>
<dbReference type="SMART" id="SM00316">
    <property type="entry name" value="S1"/>
    <property type="match status" value="1"/>
</dbReference>
<keyword evidence="9" id="KW-0694">RNA-binding</keyword>
<evidence type="ECO:0000256" key="9">
    <source>
        <dbReference type="ARBA" id="ARBA00022884"/>
    </source>
</evidence>
<evidence type="ECO:0000256" key="7">
    <source>
        <dbReference type="ARBA" id="ARBA00022801"/>
    </source>
</evidence>
<evidence type="ECO:0000256" key="8">
    <source>
        <dbReference type="ARBA" id="ARBA00022842"/>
    </source>
</evidence>
<keyword evidence="8" id="KW-0460">Magnesium</keyword>
<evidence type="ECO:0000256" key="4">
    <source>
        <dbReference type="ARBA" id="ARBA00022722"/>
    </source>
</evidence>
<keyword evidence="2" id="KW-1003">Cell membrane</keyword>
<dbReference type="InterPro" id="IPR003029">
    <property type="entry name" value="S1_domain"/>
</dbReference>
<dbReference type="PANTHER" id="PTHR30001:SF1">
    <property type="entry name" value="RIBONUCLEASE E_G-LIKE PROTEIN, CHLOROPLASTIC"/>
    <property type="match status" value="1"/>
</dbReference>
<keyword evidence="6" id="KW-0255">Endonuclease</keyword>
<reference evidence="12 13" key="1">
    <citation type="submission" date="2019-06" db="EMBL/GenBank/DDBJ databases">
        <title>Genome sequence of Rhodobacteraceae bacterium D4M1.</title>
        <authorList>
            <person name="Cao J."/>
        </authorList>
    </citation>
    <scope>NUCLEOTIDE SEQUENCE [LARGE SCALE GENOMIC DNA]</scope>
    <source>
        <strain evidence="12 13">D4M1</strain>
    </source>
</reference>
<gene>
    <name evidence="12" type="ORF">FDP22_07755</name>
</gene>
<evidence type="ECO:0000256" key="5">
    <source>
        <dbReference type="ARBA" id="ARBA00022723"/>
    </source>
</evidence>
<dbReference type="GO" id="GO:0006364">
    <property type="term" value="P:rRNA processing"/>
    <property type="evidence" value="ECO:0007669"/>
    <property type="project" value="TreeGrafter"/>
</dbReference>
<dbReference type="OrthoDB" id="9804278at2"/>
<dbReference type="GO" id="GO:0004540">
    <property type="term" value="F:RNA nuclease activity"/>
    <property type="evidence" value="ECO:0007669"/>
    <property type="project" value="InterPro"/>
</dbReference>
<dbReference type="InterPro" id="IPR004659">
    <property type="entry name" value="RNase_E/G"/>
</dbReference>
<keyword evidence="7" id="KW-0378">Hydrolase</keyword>
<evidence type="ECO:0000256" key="1">
    <source>
        <dbReference type="ARBA" id="ARBA00001946"/>
    </source>
</evidence>
<evidence type="ECO:0000259" key="11">
    <source>
        <dbReference type="SMART" id="SM00316"/>
    </source>
</evidence>
<protein>
    <submittedName>
        <fullName evidence="12">Ribonuclease G</fullName>
    </submittedName>
</protein>
<dbReference type="AlphaFoldDB" id="A0A5B8FYG8"/>
<dbReference type="RefSeq" id="WP_138572257.1">
    <property type="nucleotide sequence ID" value="NZ_CP040818.1"/>
</dbReference>
<evidence type="ECO:0000256" key="6">
    <source>
        <dbReference type="ARBA" id="ARBA00022759"/>
    </source>
</evidence>
<keyword evidence="13" id="KW-1185">Reference proteome</keyword>